<dbReference type="Gene3D" id="1.10.1760.20">
    <property type="match status" value="1"/>
</dbReference>
<dbReference type="OrthoDB" id="4624at2"/>
<dbReference type="InterPro" id="IPR024529">
    <property type="entry name" value="ECF_trnsprt_substrate-spec"/>
</dbReference>
<protein>
    <submittedName>
        <fullName evidence="2">ECF transporter S component (Folate family)</fullName>
    </submittedName>
</protein>
<keyword evidence="3" id="KW-1185">Reference proteome</keyword>
<dbReference type="Proteomes" id="UP000295188">
    <property type="component" value="Unassembled WGS sequence"/>
</dbReference>
<dbReference type="RefSeq" id="WP_132550825.1">
    <property type="nucleotide sequence ID" value="NZ_SMAA01000015.1"/>
</dbReference>
<keyword evidence="1" id="KW-1133">Transmembrane helix</keyword>
<dbReference type="EMBL" id="SMAA01000015">
    <property type="protein sequence ID" value="TCS77495.1"/>
    <property type="molecule type" value="Genomic_DNA"/>
</dbReference>
<dbReference type="NCBIfam" id="TIGR04518">
    <property type="entry name" value="ECF_S_folT_fam"/>
    <property type="match status" value="1"/>
</dbReference>
<gene>
    <name evidence="2" type="ORF">EDC37_11538</name>
</gene>
<evidence type="ECO:0000313" key="2">
    <source>
        <dbReference type="EMBL" id="TCS77495.1"/>
    </source>
</evidence>
<sequence>MYNFNSKMIVLSGIFIALIIIFTHVLAIQTLFLRISFGFLPLAVYASICGPLYGAFIGALADILGCLIFSPGFYFPGFTISTSLSGYIYGYYFHDKPVSLKRICIVFIFLFCSVDMLLNTFWLSLLYHKAATAFLLSRFIKNIIFLPINIIVFSVVYKAIQKYLQKNFVILNKKS</sequence>
<dbReference type="InterPro" id="IPR030949">
    <property type="entry name" value="ECF_S_folate_fam"/>
</dbReference>
<reference evidence="2 3" key="1">
    <citation type="submission" date="2019-03" db="EMBL/GenBank/DDBJ databases">
        <title>Genomic Encyclopedia of Type Strains, Phase IV (KMG-IV): sequencing the most valuable type-strain genomes for metagenomic binning, comparative biology and taxonomic classification.</title>
        <authorList>
            <person name="Goeker M."/>
        </authorList>
    </citation>
    <scope>NUCLEOTIDE SEQUENCE [LARGE SCALE GENOMIC DNA]</scope>
    <source>
        <strain evidence="2 3">DSM 20467</strain>
    </source>
</reference>
<feature type="transmembrane region" description="Helical" evidence="1">
    <location>
        <begin position="6"/>
        <end position="27"/>
    </location>
</feature>
<dbReference type="AlphaFoldDB" id="A0A4R3K4A2"/>
<keyword evidence="1" id="KW-0472">Membrane</keyword>
<comment type="caution">
    <text evidence="2">The sequence shown here is derived from an EMBL/GenBank/DDBJ whole genome shotgun (WGS) entry which is preliminary data.</text>
</comment>
<feature type="transmembrane region" description="Helical" evidence="1">
    <location>
        <begin position="104"/>
        <end position="127"/>
    </location>
</feature>
<feature type="transmembrane region" description="Helical" evidence="1">
    <location>
        <begin position="39"/>
        <end position="61"/>
    </location>
</feature>
<organism evidence="2 3">
    <name type="scientific">Pectinatus cerevisiiphilus</name>
    <dbReference type="NCBI Taxonomy" id="86956"/>
    <lineage>
        <taxon>Bacteria</taxon>
        <taxon>Bacillati</taxon>
        <taxon>Bacillota</taxon>
        <taxon>Negativicutes</taxon>
        <taxon>Selenomonadales</taxon>
        <taxon>Selenomonadaceae</taxon>
        <taxon>Pectinatus</taxon>
    </lineage>
</organism>
<evidence type="ECO:0000256" key="1">
    <source>
        <dbReference type="SAM" id="Phobius"/>
    </source>
</evidence>
<feature type="transmembrane region" description="Helical" evidence="1">
    <location>
        <begin position="73"/>
        <end position="92"/>
    </location>
</feature>
<dbReference type="GO" id="GO:0022857">
    <property type="term" value="F:transmembrane transporter activity"/>
    <property type="evidence" value="ECO:0007669"/>
    <property type="project" value="InterPro"/>
</dbReference>
<accession>A0A4R3K4A2</accession>
<keyword evidence="1" id="KW-0812">Transmembrane</keyword>
<proteinExistence type="predicted"/>
<evidence type="ECO:0000313" key="3">
    <source>
        <dbReference type="Proteomes" id="UP000295188"/>
    </source>
</evidence>
<name>A0A4R3K4A2_9FIRM</name>
<dbReference type="Pfam" id="PF12822">
    <property type="entry name" value="ECF_trnsprt"/>
    <property type="match status" value="1"/>
</dbReference>
<feature type="transmembrane region" description="Helical" evidence="1">
    <location>
        <begin position="139"/>
        <end position="157"/>
    </location>
</feature>